<keyword evidence="2" id="KW-1185">Reference proteome</keyword>
<dbReference type="EMBL" id="ARYC01005607">
    <property type="protein sequence ID" value="KEJ82724.1"/>
    <property type="molecule type" value="Genomic_DNA"/>
</dbReference>
<organism evidence="1 2">
    <name type="scientific">Oxytricha trifallax</name>
    <dbReference type="NCBI Taxonomy" id="1172189"/>
    <lineage>
        <taxon>Eukaryota</taxon>
        <taxon>Sar</taxon>
        <taxon>Alveolata</taxon>
        <taxon>Ciliophora</taxon>
        <taxon>Intramacronucleata</taxon>
        <taxon>Spirotrichea</taxon>
        <taxon>Stichotrichia</taxon>
        <taxon>Sporadotrichida</taxon>
        <taxon>Oxytrichidae</taxon>
        <taxon>Oxytrichinae</taxon>
        <taxon>Oxytricha</taxon>
    </lineage>
</organism>
<evidence type="ECO:0000313" key="1">
    <source>
        <dbReference type="EMBL" id="KEJ82724.1"/>
    </source>
</evidence>
<accession>A0A073HZ53</accession>
<sequence length="279" mass="32510">MKTSTEFMNKGAHFEMVNLSQHLLNDIKMIDSILEKSYINLKEFTKNSHLQISNIIKGLECKIIQSKIKSKSSNSVITTYNPEEKNQFNLIEQDQPEVLKYQRMHMPKLNQLKDQISNISSLLEQIEKQSFISANKNEVELKFDHYIKELKIPVGLRQVEKVHTYDDRFYLLENAEKTILEVVALNEIENHIQAQSLFTYRQDFTVTAMHEDRIIIDERVFNLDGVQICALDRYELITGITPLKGNLLAVGHESYGKCEIFAWNGNTYMKFRSQDAIEE</sequence>
<evidence type="ECO:0000313" key="2">
    <source>
        <dbReference type="Proteomes" id="UP000053232"/>
    </source>
</evidence>
<protein>
    <submittedName>
        <fullName evidence="1">Uncharacterized protein</fullName>
    </submittedName>
</protein>
<dbReference type="AlphaFoldDB" id="A0A073HZ53"/>
<gene>
    <name evidence="1" type="ORF">OXYTRIMIC_310</name>
</gene>
<reference evidence="2" key="1">
    <citation type="journal article" date="2014" name="Cell">
        <title>The Architecture of a Scrambled Genome Reveals Massive Levels of Genomic Rearrangement during Development.</title>
        <authorList>
            <person name="Chen X."/>
            <person name="Bracht J.R."/>
            <person name="Goldman A.D."/>
            <person name="Dolzhenko E."/>
            <person name="Clay D.M."/>
            <person name="Swart E.C."/>
            <person name="Perlman D.H."/>
            <person name="Doak T.G."/>
            <person name="Stuart A."/>
            <person name="Amemiya C.T."/>
            <person name="Sebra R.P."/>
            <person name="Landweber L.F."/>
        </authorList>
    </citation>
    <scope>NUCLEOTIDE SEQUENCE [LARGE SCALE GENOMIC DNA]</scope>
    <source>
        <strain evidence="2">JRB310</strain>
    </source>
</reference>
<name>A0A073HZ53_9SPIT</name>
<comment type="caution">
    <text evidence="1">The sequence shown here is derived from an EMBL/GenBank/DDBJ whole genome shotgun (WGS) entry which is preliminary data.</text>
</comment>
<dbReference type="Proteomes" id="UP000053232">
    <property type="component" value="Unassembled WGS sequence"/>
</dbReference>
<proteinExistence type="predicted"/>